<keyword evidence="2" id="KW-1185">Reference proteome</keyword>
<protein>
    <submittedName>
        <fullName evidence="1">Uncharacterized protein</fullName>
    </submittedName>
</protein>
<name>A0ABY4TYM4_9SPHN</name>
<gene>
    <name evidence="1" type="ORF">M9980_14205</name>
</gene>
<evidence type="ECO:0000313" key="2">
    <source>
        <dbReference type="Proteomes" id="UP001055580"/>
    </source>
</evidence>
<accession>A0ABY4TYM4</accession>
<dbReference type="Proteomes" id="UP001055580">
    <property type="component" value="Chromosome"/>
</dbReference>
<dbReference type="RefSeq" id="WP_250752083.1">
    <property type="nucleotide sequence ID" value="NZ_CP098401.1"/>
</dbReference>
<proteinExistence type="predicted"/>
<dbReference type="EMBL" id="CP098401">
    <property type="protein sequence ID" value="URW75651.1"/>
    <property type="molecule type" value="Genomic_DNA"/>
</dbReference>
<sequence>MDILTIDIADIARLADEVAMNGTIRGVGAMADSTFEHIVGIAVIAGGFGPAA</sequence>
<evidence type="ECO:0000313" key="1">
    <source>
        <dbReference type="EMBL" id="URW75651.1"/>
    </source>
</evidence>
<organism evidence="1 2">
    <name type="scientific">Sphingomonas donggukensis</name>
    <dbReference type="NCBI Taxonomy" id="2949093"/>
    <lineage>
        <taxon>Bacteria</taxon>
        <taxon>Pseudomonadati</taxon>
        <taxon>Pseudomonadota</taxon>
        <taxon>Alphaproteobacteria</taxon>
        <taxon>Sphingomonadales</taxon>
        <taxon>Sphingomonadaceae</taxon>
        <taxon>Sphingomonas</taxon>
    </lineage>
</organism>
<reference evidence="1" key="1">
    <citation type="submission" date="2022-05" db="EMBL/GenBank/DDBJ databases">
        <title>Sphingomonas sp. strain RMG20 Genome sequencing and assembly.</title>
        <authorList>
            <person name="Kim I."/>
        </authorList>
    </citation>
    <scope>NUCLEOTIDE SEQUENCE</scope>
    <source>
        <strain evidence="1">RMG20</strain>
    </source>
</reference>